<keyword evidence="4" id="KW-1185">Reference proteome</keyword>
<dbReference type="OrthoDB" id="1121502at2"/>
<dbReference type="RefSeq" id="WP_140512057.1">
    <property type="nucleotide sequence ID" value="NZ_RCZH01000032.1"/>
</dbReference>
<accession>A0A502DXU2</accession>
<organism evidence="3 4">
    <name type="scientific">Flavobacterium pectinovorum</name>
    <dbReference type="NCBI Taxonomy" id="29533"/>
    <lineage>
        <taxon>Bacteria</taxon>
        <taxon>Pseudomonadati</taxon>
        <taxon>Bacteroidota</taxon>
        <taxon>Flavobacteriia</taxon>
        <taxon>Flavobacteriales</taxon>
        <taxon>Flavobacteriaceae</taxon>
        <taxon>Flavobacterium</taxon>
    </lineage>
</organism>
<evidence type="ECO:0000313" key="3">
    <source>
        <dbReference type="EMBL" id="TPG29934.1"/>
    </source>
</evidence>
<protein>
    <recommendedName>
        <fullName evidence="2">Putative beta-lactamase-inhibitor-like PepSY-like domain-containing protein</fullName>
    </recommendedName>
</protein>
<feature type="signal peptide" evidence="1">
    <location>
        <begin position="1"/>
        <end position="19"/>
    </location>
</feature>
<reference evidence="3 4" key="1">
    <citation type="journal article" date="2019" name="Environ. Microbiol.">
        <title>Species interactions and distinct microbial communities in high Arctic permafrost affected cryosols are associated with the CH4 and CO2 gas fluxes.</title>
        <authorList>
            <person name="Altshuler I."/>
            <person name="Hamel J."/>
            <person name="Turney S."/>
            <person name="Magnuson E."/>
            <person name="Levesque R."/>
            <person name="Greer C."/>
            <person name="Whyte L.G."/>
        </authorList>
    </citation>
    <scope>NUCLEOTIDE SEQUENCE [LARGE SCALE GENOMIC DNA]</scope>
    <source>
        <strain evidence="3 4">42</strain>
    </source>
</reference>
<evidence type="ECO:0000313" key="4">
    <source>
        <dbReference type="Proteomes" id="UP000319700"/>
    </source>
</evidence>
<evidence type="ECO:0000259" key="2">
    <source>
        <dbReference type="Pfam" id="PF11396"/>
    </source>
</evidence>
<feature type="domain" description="Putative beta-lactamase-inhibitor-like PepSY-like" evidence="2">
    <location>
        <begin position="70"/>
        <end position="137"/>
    </location>
</feature>
<dbReference type="AlphaFoldDB" id="A0A502DXU2"/>
<dbReference type="Pfam" id="PF11396">
    <property type="entry name" value="PepSY_like"/>
    <property type="match status" value="1"/>
</dbReference>
<evidence type="ECO:0000256" key="1">
    <source>
        <dbReference type="SAM" id="SignalP"/>
    </source>
</evidence>
<keyword evidence="1" id="KW-0732">Signal</keyword>
<sequence>MKNSILTCLALLFSSFVIAQKVNEKSIPNLVKSTFLISCHDQTNVKWEKEKENYEASFTIGKTQHSMLLDSNGNIIETEEEISVKKLPAKALAYVQKTYKNKKIKEAAKITDAHGIVTFEAQVTSIDLIFDKQGTYIKSIAD</sequence>
<name>A0A502DXU2_9FLAO</name>
<comment type="caution">
    <text evidence="3">The sequence shown here is derived from an EMBL/GenBank/DDBJ whole genome shotgun (WGS) entry which is preliminary data.</text>
</comment>
<dbReference type="Proteomes" id="UP000319700">
    <property type="component" value="Unassembled WGS sequence"/>
</dbReference>
<feature type="chain" id="PRO_5021281654" description="Putative beta-lactamase-inhibitor-like PepSY-like domain-containing protein" evidence="1">
    <location>
        <begin position="20"/>
        <end position="142"/>
    </location>
</feature>
<gene>
    <name evidence="3" type="ORF">EAH81_27305</name>
</gene>
<dbReference type="SUPFAM" id="SSF160574">
    <property type="entry name" value="BT0923-like"/>
    <property type="match status" value="1"/>
</dbReference>
<dbReference type="InterPro" id="IPR021533">
    <property type="entry name" value="PepSY-like"/>
</dbReference>
<dbReference type="Gene3D" id="3.10.450.360">
    <property type="match status" value="1"/>
</dbReference>
<proteinExistence type="predicted"/>
<dbReference type="EMBL" id="RCZH01000032">
    <property type="protein sequence ID" value="TPG29934.1"/>
    <property type="molecule type" value="Genomic_DNA"/>
</dbReference>